<keyword evidence="10 12" id="KW-0630">Potassium</keyword>
<dbReference type="Pfam" id="PF00294">
    <property type="entry name" value="PfkB"/>
    <property type="match status" value="1"/>
</dbReference>
<dbReference type="EC" id="2.7.1.15" evidence="2 12"/>
<evidence type="ECO:0000256" key="5">
    <source>
        <dbReference type="ARBA" id="ARBA00022723"/>
    </source>
</evidence>
<dbReference type="Proteomes" id="UP000315938">
    <property type="component" value="Unassembled WGS sequence"/>
</dbReference>
<feature type="binding site" evidence="12">
    <location>
        <position position="184"/>
    </location>
    <ligand>
        <name>ATP</name>
        <dbReference type="ChEBI" id="CHEBI:30616"/>
    </ligand>
</feature>
<comment type="similarity">
    <text evidence="1">Belongs to the carbohydrate kinase pfkB family.</text>
</comment>
<sequence>MNQKNKVYVLGSINVDMSISVDKIPLEGETKSGHEFIKNIGGKGANQAVSAAKLGAKTYLIAAVGKDIFGKEALISIEKNGVDTRYVSLADSHTGMAFITRTNRDNRIILHEGANHKIEQDKVLEAVQGNPGDILVSQYEIPYEIVKSAFKKAKSLNMITILNPAPSRYLEEDIYPYVDYIILNQTECEILSGVYPTHEQDVKKAASYLFKKGITRLIVTMGSKGSVYMSKDELYESKAYKIKTVDTTGAGDAYIGAFAYGLAMHEPITTCLKIASAAGAYACLKEGVEDAMGTYSDIEKLMEESK</sequence>
<dbReference type="InterPro" id="IPR002139">
    <property type="entry name" value="Ribo/fructo_kinase"/>
</dbReference>
<evidence type="ECO:0000256" key="9">
    <source>
        <dbReference type="ARBA" id="ARBA00022842"/>
    </source>
</evidence>
<dbReference type="PANTHER" id="PTHR10584:SF166">
    <property type="entry name" value="RIBOKINASE"/>
    <property type="match status" value="1"/>
</dbReference>
<comment type="pathway">
    <text evidence="12">Carbohydrate metabolism; D-ribose degradation; D-ribose 5-phosphate from beta-D-ribopyranose: step 2/2.</text>
</comment>
<accession>A0A553IGJ5</accession>
<keyword evidence="12" id="KW-0963">Cytoplasm</keyword>
<feature type="binding site" evidence="12">
    <location>
        <position position="287"/>
    </location>
    <ligand>
        <name>K(+)</name>
        <dbReference type="ChEBI" id="CHEBI:29103"/>
    </ligand>
</feature>
<evidence type="ECO:0000256" key="4">
    <source>
        <dbReference type="ARBA" id="ARBA00022679"/>
    </source>
</evidence>
<comment type="activity regulation">
    <text evidence="12">Activated by a monovalent cation that binds near, but not in, the active site. The most likely occupant of the site in vivo is potassium. Ion binding induces a conformational change that may alter substrate affinity.</text>
</comment>
<evidence type="ECO:0000256" key="1">
    <source>
        <dbReference type="ARBA" id="ARBA00005380"/>
    </source>
</evidence>
<keyword evidence="8 12" id="KW-0067">ATP-binding</keyword>
<evidence type="ECO:0000256" key="2">
    <source>
        <dbReference type="ARBA" id="ARBA00012035"/>
    </source>
</evidence>
<evidence type="ECO:0000256" key="11">
    <source>
        <dbReference type="ARBA" id="ARBA00023277"/>
    </source>
</evidence>
<evidence type="ECO:0000256" key="10">
    <source>
        <dbReference type="ARBA" id="ARBA00022958"/>
    </source>
</evidence>
<comment type="caution">
    <text evidence="12">Lacks conserved residue(s) required for the propagation of feature annotation.</text>
</comment>
<keyword evidence="7 12" id="KW-0418">Kinase</keyword>
<keyword evidence="6 12" id="KW-0547">Nucleotide-binding</keyword>
<proteinExistence type="inferred from homology"/>
<evidence type="ECO:0000256" key="3">
    <source>
        <dbReference type="ARBA" id="ARBA00016943"/>
    </source>
</evidence>
<feature type="binding site" evidence="12">
    <location>
        <begin position="14"/>
        <end position="16"/>
    </location>
    <ligand>
        <name>substrate</name>
    </ligand>
</feature>
<keyword evidence="4 12" id="KW-0808">Transferase</keyword>
<feature type="binding site" evidence="12">
    <location>
        <position position="246"/>
    </location>
    <ligand>
        <name>K(+)</name>
        <dbReference type="ChEBI" id="CHEBI:29103"/>
    </ligand>
</feature>
<feature type="domain" description="Carbohydrate kinase PfkB" evidence="13">
    <location>
        <begin position="5"/>
        <end position="290"/>
    </location>
</feature>
<gene>
    <name evidence="12" type="primary">rbsK</name>
    <name evidence="14" type="ORF">FNV44_06415</name>
</gene>
<feature type="active site" description="Proton acceptor" evidence="12">
    <location>
        <position position="252"/>
    </location>
</feature>
<feature type="binding site" evidence="12">
    <location>
        <position position="285"/>
    </location>
    <ligand>
        <name>K(+)</name>
        <dbReference type="ChEBI" id="CHEBI:29103"/>
    </ligand>
</feature>
<dbReference type="PROSITE" id="PS00584">
    <property type="entry name" value="PFKB_KINASES_2"/>
    <property type="match status" value="1"/>
</dbReference>
<dbReference type="PRINTS" id="PR00990">
    <property type="entry name" value="RIBOKINASE"/>
</dbReference>
<keyword evidence="9 12" id="KW-0460">Magnesium</keyword>
<comment type="subcellular location">
    <subcellularLocation>
        <location evidence="12">Cytoplasm</location>
    </subcellularLocation>
</comment>
<protein>
    <recommendedName>
        <fullName evidence="3 12">Ribokinase</fullName>
        <shortName evidence="12">RK</shortName>
        <ecNumber evidence="2 12">2.7.1.15</ecNumber>
    </recommendedName>
</protein>
<dbReference type="GO" id="GO:0005829">
    <property type="term" value="C:cytosol"/>
    <property type="evidence" value="ECO:0007669"/>
    <property type="project" value="TreeGrafter"/>
</dbReference>
<feature type="binding site" evidence="12">
    <location>
        <position position="282"/>
    </location>
    <ligand>
        <name>K(+)</name>
        <dbReference type="ChEBI" id="CHEBI:29103"/>
    </ligand>
</feature>
<comment type="cofactor">
    <cofactor evidence="12">
        <name>Mg(2+)</name>
        <dbReference type="ChEBI" id="CHEBI:18420"/>
    </cofactor>
    <text evidence="12">Requires a divalent cation, most likely magnesium in vivo, as an electrophilic catalyst to aid phosphoryl group transfer. It is the chelate of the metal and the nucleotide that is the actual substrate.</text>
</comment>
<keyword evidence="5 12" id="KW-0479">Metal-binding</keyword>
<feature type="binding site" evidence="12">
    <location>
        <begin position="220"/>
        <end position="225"/>
    </location>
    <ligand>
        <name>ATP</name>
        <dbReference type="ChEBI" id="CHEBI:30616"/>
    </ligand>
</feature>
<dbReference type="Gene3D" id="3.40.1190.20">
    <property type="match status" value="1"/>
</dbReference>
<reference evidence="14 15" key="1">
    <citation type="submission" date="2019-07" db="EMBL/GenBank/DDBJ databases">
        <title>Genome sequence of Acholeplasma laidlawii strain with increased resistance to erythromycin.</title>
        <authorList>
            <person name="Medvedeva E.S."/>
            <person name="Baranova N.B."/>
            <person name="Siniagina M.N."/>
            <person name="Mouzykantov A."/>
            <person name="Chernova O.A."/>
            <person name="Chernov V.M."/>
        </authorList>
    </citation>
    <scope>NUCLEOTIDE SEQUENCE [LARGE SCALE GENOMIC DNA]</scope>
    <source>
        <strain evidence="14 15">PG8REry</strain>
    </source>
</reference>
<feature type="binding site" evidence="12">
    <location>
        <position position="140"/>
    </location>
    <ligand>
        <name>substrate</name>
    </ligand>
</feature>
<comment type="function">
    <text evidence="12">Catalyzes the phosphorylation of ribose at O-5 in a reaction requiring ATP and magnesium. The resulting D-ribose-5-phosphate can then be used either for sythesis of nucleotides, histidine, and tryptophan, or as a component of the pentose phosphate pathway.</text>
</comment>
<dbReference type="InterPro" id="IPR002173">
    <property type="entry name" value="Carboh/pur_kinase_PfkB_CS"/>
</dbReference>
<feature type="binding site" evidence="12">
    <location>
        <position position="248"/>
    </location>
    <ligand>
        <name>K(+)</name>
        <dbReference type="ChEBI" id="CHEBI:29103"/>
    </ligand>
</feature>
<evidence type="ECO:0000256" key="6">
    <source>
        <dbReference type="ARBA" id="ARBA00022741"/>
    </source>
</evidence>
<dbReference type="CDD" id="cd01174">
    <property type="entry name" value="ribokinase"/>
    <property type="match status" value="1"/>
</dbReference>
<dbReference type="EMBL" id="VKID01000002">
    <property type="protein sequence ID" value="TRX99328.1"/>
    <property type="molecule type" value="Genomic_DNA"/>
</dbReference>
<dbReference type="UniPathway" id="UPA00916">
    <property type="reaction ID" value="UER00889"/>
</dbReference>
<dbReference type="GO" id="GO:0046872">
    <property type="term" value="F:metal ion binding"/>
    <property type="evidence" value="ECO:0007669"/>
    <property type="project" value="UniProtKB-KW"/>
</dbReference>
<dbReference type="PANTHER" id="PTHR10584">
    <property type="entry name" value="SUGAR KINASE"/>
    <property type="match status" value="1"/>
</dbReference>
<comment type="similarity">
    <text evidence="12">Belongs to the carbohydrate kinase PfkB family. Ribokinase subfamily.</text>
</comment>
<feature type="binding site" evidence="12">
    <location>
        <begin position="251"/>
        <end position="252"/>
    </location>
    <ligand>
        <name>ATP</name>
        <dbReference type="ChEBI" id="CHEBI:30616"/>
    </ligand>
</feature>
<comment type="caution">
    <text evidence="14">The sequence shown here is derived from an EMBL/GenBank/DDBJ whole genome shotgun (WGS) entry which is preliminary data.</text>
</comment>
<keyword evidence="11 12" id="KW-0119">Carbohydrate metabolism</keyword>
<dbReference type="InterPro" id="IPR011877">
    <property type="entry name" value="Ribokinase"/>
</dbReference>
<evidence type="ECO:0000256" key="7">
    <source>
        <dbReference type="ARBA" id="ARBA00022777"/>
    </source>
</evidence>
<evidence type="ECO:0000256" key="12">
    <source>
        <dbReference type="HAMAP-Rule" id="MF_01987"/>
    </source>
</evidence>
<dbReference type="GO" id="GO:0005524">
    <property type="term" value="F:ATP binding"/>
    <property type="evidence" value="ECO:0007669"/>
    <property type="project" value="UniProtKB-UniRule"/>
</dbReference>
<comment type="catalytic activity">
    <reaction evidence="12">
        <text>D-ribose + ATP = D-ribose 5-phosphate + ADP + H(+)</text>
        <dbReference type="Rhea" id="RHEA:13697"/>
        <dbReference type="ChEBI" id="CHEBI:15378"/>
        <dbReference type="ChEBI" id="CHEBI:30616"/>
        <dbReference type="ChEBI" id="CHEBI:47013"/>
        <dbReference type="ChEBI" id="CHEBI:78346"/>
        <dbReference type="ChEBI" id="CHEBI:456216"/>
        <dbReference type="EC" id="2.7.1.15"/>
    </reaction>
</comment>
<dbReference type="RefSeq" id="WP_064212006.1">
    <property type="nucleotide sequence ID" value="NZ_JACAOE010000002.1"/>
</dbReference>
<dbReference type="AlphaFoldDB" id="A0A553IGJ5"/>
<organism evidence="14 15">
    <name type="scientific">Acholeplasma laidlawii</name>
    <dbReference type="NCBI Taxonomy" id="2148"/>
    <lineage>
        <taxon>Bacteria</taxon>
        <taxon>Bacillati</taxon>
        <taxon>Mycoplasmatota</taxon>
        <taxon>Mollicutes</taxon>
        <taxon>Acholeplasmatales</taxon>
        <taxon>Acholeplasmataceae</taxon>
        <taxon>Acholeplasma</taxon>
    </lineage>
</organism>
<evidence type="ECO:0000313" key="15">
    <source>
        <dbReference type="Proteomes" id="UP000315938"/>
    </source>
</evidence>
<dbReference type="SUPFAM" id="SSF53613">
    <property type="entry name" value="Ribokinase-like"/>
    <property type="match status" value="1"/>
</dbReference>
<dbReference type="InterPro" id="IPR011611">
    <property type="entry name" value="PfkB_dom"/>
</dbReference>
<evidence type="ECO:0000256" key="8">
    <source>
        <dbReference type="ARBA" id="ARBA00022840"/>
    </source>
</evidence>
<evidence type="ECO:0000259" key="13">
    <source>
        <dbReference type="Pfam" id="PF00294"/>
    </source>
</evidence>
<dbReference type="InterPro" id="IPR029056">
    <property type="entry name" value="Ribokinase-like"/>
</dbReference>
<dbReference type="GO" id="GO:0004747">
    <property type="term" value="F:ribokinase activity"/>
    <property type="evidence" value="ECO:0007669"/>
    <property type="project" value="UniProtKB-UniRule"/>
</dbReference>
<evidence type="ECO:0000313" key="14">
    <source>
        <dbReference type="EMBL" id="TRX99328.1"/>
    </source>
</evidence>
<feature type="binding site" evidence="12">
    <location>
        <position position="252"/>
    </location>
    <ligand>
        <name>substrate</name>
    </ligand>
</feature>
<comment type="subunit">
    <text evidence="12">Homodimer.</text>
</comment>
<dbReference type="GO" id="GO:0019303">
    <property type="term" value="P:D-ribose catabolic process"/>
    <property type="evidence" value="ECO:0007669"/>
    <property type="project" value="UniProtKB-UniRule"/>
</dbReference>
<feature type="binding site" evidence="12">
    <location>
        <begin position="42"/>
        <end position="46"/>
    </location>
    <ligand>
        <name>substrate</name>
    </ligand>
</feature>
<dbReference type="HAMAP" id="MF_01987">
    <property type="entry name" value="Ribokinase"/>
    <property type="match status" value="1"/>
</dbReference>
<name>A0A553IGJ5_ACHLA</name>